<feature type="domain" description="Fido" evidence="1">
    <location>
        <begin position="166"/>
        <end position="300"/>
    </location>
</feature>
<comment type="caution">
    <text evidence="2">The sequence shown here is derived from an EMBL/GenBank/DDBJ whole genome shotgun (WGS) entry which is preliminary data.</text>
</comment>
<dbReference type="InterPro" id="IPR003812">
    <property type="entry name" value="Fido"/>
</dbReference>
<name>A0A7J4J3C1_9ARCH</name>
<protein>
    <submittedName>
        <fullName evidence="2">Fic family protein</fullName>
    </submittedName>
</protein>
<organism evidence="2 3">
    <name type="scientific">Candidatus Iainarchaeum sp</name>
    <dbReference type="NCBI Taxonomy" id="3101447"/>
    <lineage>
        <taxon>Archaea</taxon>
        <taxon>Candidatus Iainarchaeota</taxon>
        <taxon>Candidatus Iainarchaeia</taxon>
        <taxon>Candidatus Iainarchaeales</taxon>
        <taxon>Candidatus Iainarchaeaceae</taxon>
        <taxon>Candidatus Iainarchaeum</taxon>
    </lineage>
</organism>
<dbReference type="Proteomes" id="UP000565078">
    <property type="component" value="Unassembled WGS sequence"/>
</dbReference>
<accession>A0A7J4J3C1</accession>
<evidence type="ECO:0000313" key="2">
    <source>
        <dbReference type="EMBL" id="HIH09736.1"/>
    </source>
</evidence>
<gene>
    <name evidence="2" type="ORF">HA254_03615</name>
</gene>
<dbReference type="Pfam" id="PF02661">
    <property type="entry name" value="Fic"/>
    <property type="match status" value="1"/>
</dbReference>
<dbReference type="SUPFAM" id="SSF140931">
    <property type="entry name" value="Fic-like"/>
    <property type="match status" value="1"/>
</dbReference>
<dbReference type="AlphaFoldDB" id="A0A7J4J3C1"/>
<dbReference type="InterPro" id="IPR036597">
    <property type="entry name" value="Fido-like_dom_sf"/>
</dbReference>
<evidence type="ECO:0000259" key="1">
    <source>
        <dbReference type="PROSITE" id="PS51459"/>
    </source>
</evidence>
<dbReference type="EMBL" id="DUGC01000056">
    <property type="protein sequence ID" value="HIH09736.1"/>
    <property type="molecule type" value="Genomic_DNA"/>
</dbReference>
<reference evidence="3" key="1">
    <citation type="journal article" date="2020" name="bioRxiv">
        <title>A rank-normalized archaeal taxonomy based on genome phylogeny resolves widespread incomplete and uneven classifications.</title>
        <authorList>
            <person name="Rinke C."/>
            <person name="Chuvochina M."/>
            <person name="Mussig A.J."/>
            <person name="Chaumeil P.-A."/>
            <person name="Waite D.W."/>
            <person name="Whitman W.B."/>
            <person name="Parks D.H."/>
            <person name="Hugenholtz P."/>
        </authorList>
    </citation>
    <scope>NUCLEOTIDE SEQUENCE [LARGE SCALE GENOMIC DNA]</scope>
</reference>
<evidence type="ECO:0000313" key="3">
    <source>
        <dbReference type="Proteomes" id="UP000565078"/>
    </source>
</evidence>
<dbReference type="PANTHER" id="PTHR13504">
    <property type="entry name" value="FIDO DOMAIN-CONTAINING PROTEIN DDB_G0283145"/>
    <property type="match status" value="1"/>
</dbReference>
<dbReference type="InterPro" id="IPR040198">
    <property type="entry name" value="Fido_containing"/>
</dbReference>
<dbReference type="PROSITE" id="PS51459">
    <property type="entry name" value="FIDO"/>
    <property type="match status" value="1"/>
</dbReference>
<sequence length="319" mass="37981">MYLKEKTVKGKKYFYLAESFRLPNGKVSSIEKGIPEKSPLQELEKKHVNFFIEKKKEAFAKYAIKNYKADSVFSKSEFEKSESIKVDYQRTIRSFTKSQLKDVFDRFIANFTYESNAIEGNSLTLKDVAIVMFEKRSIEGKDLREIYETRNSRPVMDLLLRKKFDVSEKSVIKMHEMLMKDMDERTGYKQIPNYIPGSNVEFTPPEKVEEEMGKLIEWYNKSIETMHPIQVSALFHGKFIKIHPFEDGNGRVGRFISNAILTNHDYPPFIIRKTQREAYIKCMQDFFRGYTQNLERLFLRKYKDTYRKFFEVYLKYIKK</sequence>
<dbReference type="Gene3D" id="1.10.3290.10">
    <property type="entry name" value="Fido-like domain"/>
    <property type="match status" value="1"/>
</dbReference>
<dbReference type="PANTHER" id="PTHR13504:SF38">
    <property type="entry name" value="FIDO DOMAIN-CONTAINING PROTEIN"/>
    <property type="match status" value="1"/>
</dbReference>
<proteinExistence type="predicted"/>